<dbReference type="EMBL" id="CP093547">
    <property type="protein sequence ID" value="UNP29421.1"/>
    <property type="molecule type" value="Genomic_DNA"/>
</dbReference>
<dbReference type="InterPro" id="IPR025975">
    <property type="entry name" value="Polysacc_lyase"/>
</dbReference>
<keyword evidence="2" id="KW-0812">Transmembrane</keyword>
<gene>
    <name evidence="3" type="ORF">MOV92_23630</name>
</gene>
<name>A0ABY3XEA8_9GAMM</name>
<keyword evidence="2" id="KW-1133">Transmembrane helix</keyword>
<evidence type="ECO:0000256" key="1">
    <source>
        <dbReference type="SAM" id="MobiDB-lite"/>
    </source>
</evidence>
<dbReference type="Pfam" id="PF14099">
    <property type="entry name" value="Polysacc_lyase"/>
    <property type="match status" value="1"/>
</dbReference>
<keyword evidence="2" id="KW-0472">Membrane</keyword>
<protein>
    <submittedName>
        <fullName evidence="3">Polysaccharide lyase</fullName>
    </submittedName>
</protein>
<evidence type="ECO:0000256" key="2">
    <source>
        <dbReference type="SAM" id="Phobius"/>
    </source>
</evidence>
<evidence type="ECO:0000313" key="3">
    <source>
        <dbReference type="EMBL" id="UNP29421.1"/>
    </source>
</evidence>
<keyword evidence="4" id="KW-1185">Reference proteome</keyword>
<accession>A0ABY3XEA8</accession>
<dbReference type="GO" id="GO:0016829">
    <property type="term" value="F:lyase activity"/>
    <property type="evidence" value="ECO:0007669"/>
    <property type="project" value="UniProtKB-KW"/>
</dbReference>
<keyword evidence="3" id="KW-0456">Lyase</keyword>
<dbReference type="Gene3D" id="2.60.120.200">
    <property type="match status" value="1"/>
</dbReference>
<feature type="region of interest" description="Disordered" evidence="1">
    <location>
        <begin position="272"/>
        <end position="292"/>
    </location>
</feature>
<dbReference type="Proteomes" id="UP000829194">
    <property type="component" value="Chromosome"/>
</dbReference>
<sequence length="323" mass="35714">MVVRTTAQLGREVRNLRFSREKRLDAPVFAPHSCVQIDRGRAHMSSVRRQATSVRPIRLALIVALLTPLMAGAEVASSLLLDLDFETGTINSGNPRVYKPGASAADAATITADRVRYGNYAVAHKTVVGDPAYIYSGLRSESSTSLGSPNDATVPAFRSYQFSFSLRDWQDWDGSYSDQIRDVIWQFKRDQGSPAEGYFSVRGNHLDFDQPNVGRKTVVADLRDYDNEWIDVRIDVNWAADATGRYVVGVRLPGEADYATVVDKSGIVTWRSGAGGGPNGKVQWGDFRPNSTVENRAPTTRIVLHDNIRISTERLPPPTMQAR</sequence>
<organism evidence="3 4">
    <name type="scientific">Lysobacter gummosus</name>
    <dbReference type="NCBI Taxonomy" id="262324"/>
    <lineage>
        <taxon>Bacteria</taxon>
        <taxon>Pseudomonadati</taxon>
        <taxon>Pseudomonadota</taxon>
        <taxon>Gammaproteobacteria</taxon>
        <taxon>Lysobacterales</taxon>
        <taxon>Lysobacteraceae</taxon>
        <taxon>Lysobacter</taxon>
    </lineage>
</organism>
<proteinExistence type="predicted"/>
<feature type="transmembrane region" description="Helical" evidence="2">
    <location>
        <begin position="59"/>
        <end position="81"/>
    </location>
</feature>
<reference evidence="3 4" key="1">
    <citation type="submission" date="2022-03" db="EMBL/GenBank/DDBJ databases">
        <title>Complete genome sequence of Lysobacter capsici VKM B-2533 and Lysobacter gummosus 10.1.1, promising sources of lytic agents.</title>
        <authorList>
            <person name="Tarlachkov S.V."/>
            <person name="Kudryakova I.V."/>
            <person name="Afoshin A.S."/>
            <person name="Leontyevskaya E.A."/>
            <person name="Leontyevskaya N.V."/>
        </authorList>
    </citation>
    <scope>NUCLEOTIDE SEQUENCE [LARGE SCALE GENOMIC DNA]</scope>
    <source>
        <strain evidence="3 4">10.1.1</strain>
    </source>
</reference>
<dbReference type="RefSeq" id="WP_187313086.1">
    <property type="nucleotide sequence ID" value="NZ_CP011131.1"/>
</dbReference>
<evidence type="ECO:0000313" key="4">
    <source>
        <dbReference type="Proteomes" id="UP000829194"/>
    </source>
</evidence>